<protein>
    <recommendedName>
        <fullName evidence="2">SCAN box domain-containing protein</fullName>
    </recommendedName>
</protein>
<dbReference type="Ensembl" id="ENSPKIT00000011866.1">
    <property type="protein sequence ID" value="ENSPKIP00000031027.1"/>
    <property type="gene ID" value="ENSPKIG00000011694.1"/>
</dbReference>
<reference evidence="3" key="1">
    <citation type="submission" date="2025-08" db="UniProtKB">
        <authorList>
            <consortium name="Ensembl"/>
        </authorList>
    </citation>
    <scope>IDENTIFICATION</scope>
</reference>
<evidence type="ECO:0000256" key="1">
    <source>
        <dbReference type="SAM" id="MobiDB-lite"/>
    </source>
</evidence>
<dbReference type="AlphaFoldDB" id="A0A3B3SJV9"/>
<organism evidence="3 4">
    <name type="scientific">Paramormyrops kingsleyae</name>
    <dbReference type="NCBI Taxonomy" id="1676925"/>
    <lineage>
        <taxon>Eukaryota</taxon>
        <taxon>Metazoa</taxon>
        <taxon>Chordata</taxon>
        <taxon>Craniata</taxon>
        <taxon>Vertebrata</taxon>
        <taxon>Euteleostomi</taxon>
        <taxon>Actinopterygii</taxon>
        <taxon>Neopterygii</taxon>
        <taxon>Teleostei</taxon>
        <taxon>Osteoglossocephala</taxon>
        <taxon>Osteoglossomorpha</taxon>
        <taxon>Osteoglossiformes</taxon>
        <taxon>Mormyridae</taxon>
        <taxon>Paramormyrops</taxon>
    </lineage>
</organism>
<dbReference type="Pfam" id="PF02023">
    <property type="entry name" value="SCAN"/>
    <property type="match status" value="1"/>
</dbReference>
<evidence type="ECO:0000259" key="2">
    <source>
        <dbReference type="PROSITE" id="PS50804"/>
    </source>
</evidence>
<evidence type="ECO:0000313" key="4">
    <source>
        <dbReference type="Proteomes" id="UP000261540"/>
    </source>
</evidence>
<dbReference type="PROSITE" id="PS50804">
    <property type="entry name" value="SCAN_BOX"/>
    <property type="match status" value="1"/>
</dbReference>
<sequence length="126" mass="14712">MHAHQLFRSVQHWLQPNRHTPEQMVEKVAIEHFLHALLQNDQSQSGLEKAVGMEPRMSLSGTRAFTPRAGRRPWQHSWPRWAPWIRCRWTSSLAEGSVQKWSDVFSLVYSRAQGPTGRKEKAKEEE</sequence>
<dbReference type="Gene3D" id="1.10.4020.10">
    <property type="entry name" value="DNA breaking-rejoining enzymes"/>
    <property type="match status" value="1"/>
</dbReference>
<name>A0A3B3SJV9_9TELE</name>
<feature type="domain" description="SCAN box" evidence="2">
    <location>
        <begin position="5"/>
        <end position="43"/>
    </location>
</feature>
<feature type="region of interest" description="Disordered" evidence="1">
    <location>
        <begin position="46"/>
        <end position="75"/>
    </location>
</feature>
<dbReference type="InterPro" id="IPR038269">
    <property type="entry name" value="SCAN_sf"/>
</dbReference>
<dbReference type="Proteomes" id="UP000261540">
    <property type="component" value="Unplaced"/>
</dbReference>
<reference evidence="3" key="2">
    <citation type="submission" date="2025-09" db="UniProtKB">
        <authorList>
            <consortium name="Ensembl"/>
        </authorList>
    </citation>
    <scope>IDENTIFICATION</scope>
</reference>
<proteinExistence type="predicted"/>
<keyword evidence="4" id="KW-1185">Reference proteome</keyword>
<accession>A0A3B3SJV9</accession>
<dbReference type="SUPFAM" id="SSF47353">
    <property type="entry name" value="Retrovirus capsid dimerization domain-like"/>
    <property type="match status" value="1"/>
</dbReference>
<dbReference type="InterPro" id="IPR003309">
    <property type="entry name" value="SCAN_dom"/>
</dbReference>
<evidence type="ECO:0000313" key="3">
    <source>
        <dbReference type="Ensembl" id="ENSPKIP00000031027.1"/>
    </source>
</evidence>